<dbReference type="EMBL" id="DVKI01000142">
    <property type="protein sequence ID" value="HIT17630.1"/>
    <property type="molecule type" value="Genomic_DNA"/>
</dbReference>
<reference evidence="3" key="2">
    <citation type="journal article" date="2021" name="PeerJ">
        <title>Extensive microbial diversity within the chicken gut microbiome revealed by metagenomics and culture.</title>
        <authorList>
            <person name="Gilroy R."/>
            <person name="Ravi A."/>
            <person name="Getino M."/>
            <person name="Pursley I."/>
            <person name="Horton D.L."/>
            <person name="Alikhan N.F."/>
            <person name="Baker D."/>
            <person name="Gharbi K."/>
            <person name="Hall N."/>
            <person name="Watson M."/>
            <person name="Adriaenssens E.M."/>
            <person name="Foster-Nyarko E."/>
            <person name="Jarju S."/>
            <person name="Secka A."/>
            <person name="Antonio M."/>
            <person name="Oren A."/>
            <person name="Chaudhuri R.R."/>
            <person name="La Ragione R."/>
            <person name="Hildebrand F."/>
            <person name="Pallen M.J."/>
        </authorList>
    </citation>
    <scope>NUCLEOTIDE SEQUENCE</scope>
    <source>
        <strain evidence="3">14508</strain>
    </source>
</reference>
<feature type="signal peptide" evidence="2">
    <location>
        <begin position="1"/>
        <end position="19"/>
    </location>
</feature>
<accession>A0A9D1G910</accession>
<evidence type="ECO:0000313" key="4">
    <source>
        <dbReference type="Proteomes" id="UP000886893"/>
    </source>
</evidence>
<feature type="region of interest" description="Disordered" evidence="1">
    <location>
        <begin position="24"/>
        <end position="85"/>
    </location>
</feature>
<gene>
    <name evidence="3" type="ORF">IAD04_04580</name>
</gene>
<evidence type="ECO:0008006" key="5">
    <source>
        <dbReference type="Google" id="ProtNLM"/>
    </source>
</evidence>
<evidence type="ECO:0000256" key="1">
    <source>
        <dbReference type="SAM" id="MobiDB-lite"/>
    </source>
</evidence>
<name>A0A9D1G910_9FIRM</name>
<proteinExistence type="predicted"/>
<evidence type="ECO:0000256" key="2">
    <source>
        <dbReference type="SAM" id="SignalP"/>
    </source>
</evidence>
<feature type="chain" id="PRO_5038931633" description="Secreted protein" evidence="2">
    <location>
        <begin position="20"/>
        <end position="130"/>
    </location>
</feature>
<protein>
    <recommendedName>
        <fullName evidence="5">Secreted protein</fullName>
    </recommendedName>
</protein>
<organism evidence="3 4">
    <name type="scientific">Candidatus Caccosoma faecigallinarum</name>
    <dbReference type="NCBI Taxonomy" id="2840720"/>
    <lineage>
        <taxon>Bacteria</taxon>
        <taxon>Bacillati</taxon>
        <taxon>Bacillota</taxon>
        <taxon>Bacillota incertae sedis</taxon>
        <taxon>Candidatus Caccosoma</taxon>
    </lineage>
</organism>
<keyword evidence="2" id="KW-0732">Signal</keyword>
<dbReference type="Proteomes" id="UP000886893">
    <property type="component" value="Unassembled WGS sequence"/>
</dbReference>
<dbReference type="AlphaFoldDB" id="A0A9D1G910"/>
<reference evidence="3" key="1">
    <citation type="submission" date="2020-10" db="EMBL/GenBank/DDBJ databases">
        <authorList>
            <person name="Gilroy R."/>
        </authorList>
    </citation>
    <scope>NUCLEOTIDE SEQUENCE</scope>
    <source>
        <strain evidence="3">14508</strain>
    </source>
</reference>
<comment type="caution">
    <text evidence="3">The sequence shown here is derived from an EMBL/GenBank/DDBJ whole genome shotgun (WGS) entry which is preliminary data.</text>
</comment>
<evidence type="ECO:0000313" key="3">
    <source>
        <dbReference type="EMBL" id="HIT17630.1"/>
    </source>
</evidence>
<sequence>MNLLSIITLPAVLVGFAHASVHATPHASPHTSAHTSSHVSSHSSVHTSSKSGSTSKGSSSKSNSSKKSNPSGKNTDAKNSSSSSYPSFFPWWGTSNHKEKNDVDQIKKEIKALNKSDQKKIKKYVDDLVK</sequence>